<reference evidence="1 2" key="1">
    <citation type="submission" date="2012-06" db="EMBL/GenBank/DDBJ databases">
        <title>Complete genome of Terriglobus roseus DSM 18391.</title>
        <authorList>
            <consortium name="US DOE Joint Genome Institute (JGI-PGF)"/>
            <person name="Lucas S."/>
            <person name="Copeland A."/>
            <person name="Lapidus A."/>
            <person name="Glavina del Rio T."/>
            <person name="Dalin E."/>
            <person name="Tice H."/>
            <person name="Bruce D."/>
            <person name="Goodwin L."/>
            <person name="Pitluck S."/>
            <person name="Peters L."/>
            <person name="Mikhailova N."/>
            <person name="Munk A.C.C."/>
            <person name="Kyrpides N."/>
            <person name="Mavromatis K."/>
            <person name="Ivanova N."/>
            <person name="Brettin T."/>
            <person name="Detter J.C."/>
            <person name="Han C."/>
            <person name="Larimer F."/>
            <person name="Land M."/>
            <person name="Hauser L."/>
            <person name="Markowitz V."/>
            <person name="Cheng J.-F."/>
            <person name="Hugenholtz P."/>
            <person name="Woyke T."/>
            <person name="Wu D."/>
            <person name="Brambilla E."/>
            <person name="Klenk H.-P."/>
            <person name="Eisen J.A."/>
        </authorList>
    </citation>
    <scope>NUCLEOTIDE SEQUENCE [LARGE SCALE GENOMIC DNA]</scope>
    <source>
        <strain evidence="2">DSM 18391 / NRRL B-41598 / KBS 63</strain>
    </source>
</reference>
<protein>
    <submittedName>
        <fullName evidence="1">Uncharacterized protein</fullName>
    </submittedName>
</protein>
<sequence length="60" mass="6696">MPVFQSREQCETWLREELPAIAEAAEREPSSCIPIEEIEGLLRDLDEADAADDAALKRPA</sequence>
<dbReference type="Proteomes" id="UP000006056">
    <property type="component" value="Chromosome"/>
</dbReference>
<evidence type="ECO:0000313" key="2">
    <source>
        <dbReference type="Proteomes" id="UP000006056"/>
    </source>
</evidence>
<dbReference type="KEGG" id="trs:Terro_3438"/>
<organism evidence="1 2">
    <name type="scientific">Terriglobus roseus (strain DSM 18391 / NRRL B-41598 / KBS 63)</name>
    <dbReference type="NCBI Taxonomy" id="926566"/>
    <lineage>
        <taxon>Bacteria</taxon>
        <taxon>Pseudomonadati</taxon>
        <taxon>Acidobacteriota</taxon>
        <taxon>Terriglobia</taxon>
        <taxon>Terriglobales</taxon>
        <taxon>Acidobacteriaceae</taxon>
        <taxon>Terriglobus</taxon>
    </lineage>
</organism>
<keyword evidence="2" id="KW-1185">Reference proteome</keyword>
<dbReference type="EMBL" id="CP003379">
    <property type="protein sequence ID" value="AFL89652.1"/>
    <property type="molecule type" value="Genomic_DNA"/>
</dbReference>
<dbReference type="STRING" id="926566.Terro_3438"/>
<name>I3ZK84_TERRK</name>
<evidence type="ECO:0000313" key="1">
    <source>
        <dbReference type="EMBL" id="AFL89652.1"/>
    </source>
</evidence>
<accession>I3ZK84</accession>
<dbReference type="AlphaFoldDB" id="I3ZK84"/>
<dbReference type="HOGENOM" id="CLU_2940274_0_0_0"/>
<proteinExistence type="predicted"/>
<gene>
    <name evidence="1" type="ordered locus">Terro_3438</name>
</gene>